<organism evidence="2 3">
    <name type="scientific">Fasciolopsis buskii</name>
    <dbReference type="NCBI Taxonomy" id="27845"/>
    <lineage>
        <taxon>Eukaryota</taxon>
        <taxon>Metazoa</taxon>
        <taxon>Spiralia</taxon>
        <taxon>Lophotrochozoa</taxon>
        <taxon>Platyhelminthes</taxon>
        <taxon>Trematoda</taxon>
        <taxon>Digenea</taxon>
        <taxon>Plagiorchiida</taxon>
        <taxon>Echinostomata</taxon>
        <taxon>Echinostomatoidea</taxon>
        <taxon>Fasciolidae</taxon>
        <taxon>Fasciolopsis</taxon>
    </lineage>
</organism>
<comment type="caution">
    <text evidence="2">The sequence shown here is derived from an EMBL/GenBank/DDBJ whole genome shotgun (WGS) entry which is preliminary data.</text>
</comment>
<sequence>MLKSSGQSNFRGHCANAFMKLLCGAQMDLLVSLVCTCDRNKTCELSRSAPEIFRHVACFAFSSQLATFRLTCQSSWLDFRKVPDDADGLHYSDHVGVGTQFTLLRLPHIEVPIKNQKVESEAARSMEPVLLELADHVNSGLIQCRRERLFMLGLLAIISLLMLLIFVYGPSGHWFFVLFALLLTAILSPLWFAILLSILVNCTKERRALTNGSLVIRLISYQLRSIVESASSFSGTQAGDDNGMVSK</sequence>
<dbReference type="EMBL" id="LUCM01005791">
    <property type="protein sequence ID" value="KAA0192264.1"/>
    <property type="molecule type" value="Genomic_DNA"/>
</dbReference>
<evidence type="ECO:0000313" key="3">
    <source>
        <dbReference type="Proteomes" id="UP000728185"/>
    </source>
</evidence>
<dbReference type="Proteomes" id="UP000728185">
    <property type="component" value="Unassembled WGS sequence"/>
</dbReference>
<name>A0A8E0RZ59_9TREM</name>
<keyword evidence="3" id="KW-1185">Reference proteome</keyword>
<keyword evidence="1" id="KW-0472">Membrane</keyword>
<keyword evidence="1" id="KW-1133">Transmembrane helix</keyword>
<feature type="transmembrane region" description="Helical" evidence="1">
    <location>
        <begin position="149"/>
        <end position="168"/>
    </location>
</feature>
<gene>
    <name evidence="2" type="ORF">FBUS_09727</name>
</gene>
<accession>A0A8E0RZ59</accession>
<evidence type="ECO:0000256" key="1">
    <source>
        <dbReference type="SAM" id="Phobius"/>
    </source>
</evidence>
<dbReference type="OrthoDB" id="387657at2759"/>
<evidence type="ECO:0000313" key="2">
    <source>
        <dbReference type="EMBL" id="KAA0192264.1"/>
    </source>
</evidence>
<protein>
    <submittedName>
        <fullName evidence="2">Uncharacterized protein</fullName>
    </submittedName>
</protein>
<dbReference type="AlphaFoldDB" id="A0A8E0RZ59"/>
<feature type="transmembrane region" description="Helical" evidence="1">
    <location>
        <begin position="174"/>
        <end position="200"/>
    </location>
</feature>
<reference evidence="2" key="1">
    <citation type="submission" date="2019-05" db="EMBL/GenBank/DDBJ databases">
        <title>Annotation for the trematode Fasciolopsis buski.</title>
        <authorList>
            <person name="Choi Y.-J."/>
        </authorList>
    </citation>
    <scope>NUCLEOTIDE SEQUENCE</scope>
    <source>
        <strain evidence="2">HT</strain>
        <tissue evidence="2">Whole worm</tissue>
    </source>
</reference>
<proteinExistence type="predicted"/>
<keyword evidence="1" id="KW-0812">Transmembrane</keyword>